<dbReference type="PANTHER" id="PTHR42798:SF2">
    <property type="entry name" value="ABC TRANSPORTER ATP-BINDING PROTEIN MG467-RELATED"/>
    <property type="match status" value="1"/>
</dbReference>
<dbReference type="InterPro" id="IPR027417">
    <property type="entry name" value="P-loop_NTPase"/>
</dbReference>
<gene>
    <name evidence="6" type="ORF">AZI85_11105</name>
</gene>
<dbReference type="PANTHER" id="PTHR42798">
    <property type="entry name" value="LIPOPROTEIN-RELEASING SYSTEM ATP-BINDING PROTEIN LOLD"/>
    <property type="match status" value="1"/>
</dbReference>
<reference evidence="6 7" key="1">
    <citation type="submission" date="2016-03" db="EMBL/GenBank/DDBJ databases">
        <authorList>
            <person name="Ploux O."/>
        </authorList>
    </citation>
    <scope>NUCLEOTIDE SEQUENCE [LARGE SCALE GENOMIC DNA]</scope>
    <source>
        <strain evidence="6 7">BER2</strain>
    </source>
</reference>
<comment type="caution">
    <text evidence="6">The sequence shown here is derived from an EMBL/GenBank/DDBJ whole genome shotgun (WGS) entry which is preliminary data.</text>
</comment>
<dbReference type="CDD" id="cd03255">
    <property type="entry name" value="ABC_MJ0796_LolCDE_FtsE"/>
    <property type="match status" value="1"/>
</dbReference>
<evidence type="ECO:0000256" key="1">
    <source>
        <dbReference type="ARBA" id="ARBA00022448"/>
    </source>
</evidence>
<dbReference type="PROSITE" id="PS50893">
    <property type="entry name" value="ABC_TRANSPORTER_2"/>
    <property type="match status" value="1"/>
</dbReference>
<keyword evidence="2" id="KW-0547">Nucleotide-binding</keyword>
<dbReference type="InterPro" id="IPR003439">
    <property type="entry name" value="ABC_transporter-like_ATP-bd"/>
</dbReference>
<evidence type="ECO:0000256" key="3">
    <source>
        <dbReference type="ARBA" id="ARBA00022840"/>
    </source>
</evidence>
<dbReference type="GO" id="GO:0005524">
    <property type="term" value="F:ATP binding"/>
    <property type="evidence" value="ECO:0007669"/>
    <property type="project" value="UniProtKB-KW"/>
</dbReference>
<protein>
    <submittedName>
        <fullName evidence="6">ABC transporter ATP-binding protein</fullName>
    </submittedName>
</protein>
<dbReference type="SUPFAM" id="SSF52540">
    <property type="entry name" value="P-loop containing nucleoside triphosphate hydrolases"/>
    <property type="match status" value="1"/>
</dbReference>
<organism evidence="6 7">
    <name type="scientific">Bdellovibrio bacteriovorus</name>
    <dbReference type="NCBI Taxonomy" id="959"/>
    <lineage>
        <taxon>Bacteria</taxon>
        <taxon>Pseudomonadati</taxon>
        <taxon>Bdellovibrionota</taxon>
        <taxon>Bdellovibrionia</taxon>
        <taxon>Bdellovibrionales</taxon>
        <taxon>Pseudobdellovibrionaceae</taxon>
        <taxon>Bdellovibrio</taxon>
    </lineage>
</organism>
<dbReference type="Pfam" id="PF00005">
    <property type="entry name" value="ABC_tran"/>
    <property type="match status" value="1"/>
</dbReference>
<dbReference type="GO" id="GO:0022857">
    <property type="term" value="F:transmembrane transporter activity"/>
    <property type="evidence" value="ECO:0007669"/>
    <property type="project" value="UniProtKB-ARBA"/>
</dbReference>
<dbReference type="PROSITE" id="PS00211">
    <property type="entry name" value="ABC_TRANSPORTER_1"/>
    <property type="match status" value="1"/>
</dbReference>
<sequence>MSLVLNDVRKSFRQGETEIQVLKGLDVSIEPGQVVSIVGQSGSGKSTLLSILAGLERADGGEILVDKVNLTPLSEQEITLFRAQNIAIVFQQYHLIAHLTALENVMLALEILKMDKPRERAKEALEELGLGHRLNHFPSQLSGGECQRVAIARALVVKPKILLADEPSGNLDTHTGDKVMDVFFDIIRKHKITTILVTHSEALAKKCERTLRLEEGRLREV</sequence>
<dbReference type="Proteomes" id="UP000075391">
    <property type="component" value="Unassembled WGS sequence"/>
</dbReference>
<dbReference type="GO" id="GO:0016887">
    <property type="term" value="F:ATP hydrolysis activity"/>
    <property type="evidence" value="ECO:0007669"/>
    <property type="project" value="InterPro"/>
</dbReference>
<evidence type="ECO:0000256" key="4">
    <source>
        <dbReference type="ARBA" id="ARBA00038388"/>
    </source>
</evidence>
<evidence type="ECO:0000259" key="5">
    <source>
        <dbReference type="PROSITE" id="PS50893"/>
    </source>
</evidence>
<dbReference type="SMART" id="SM00382">
    <property type="entry name" value="AAA"/>
    <property type="match status" value="1"/>
</dbReference>
<dbReference type="EMBL" id="LUKF01000019">
    <property type="protein sequence ID" value="KYG60553.1"/>
    <property type="molecule type" value="Genomic_DNA"/>
</dbReference>
<dbReference type="InterPro" id="IPR017911">
    <property type="entry name" value="MacB-like_ATP-bd"/>
</dbReference>
<dbReference type="GO" id="GO:0098796">
    <property type="term" value="C:membrane protein complex"/>
    <property type="evidence" value="ECO:0007669"/>
    <property type="project" value="UniProtKB-ARBA"/>
</dbReference>
<dbReference type="FunFam" id="3.40.50.300:FF:000032">
    <property type="entry name" value="Export ABC transporter ATP-binding protein"/>
    <property type="match status" value="1"/>
</dbReference>
<accession>A0A150WC82</accession>
<evidence type="ECO:0000256" key="2">
    <source>
        <dbReference type="ARBA" id="ARBA00022741"/>
    </source>
</evidence>
<feature type="domain" description="ABC transporter" evidence="5">
    <location>
        <begin position="3"/>
        <end position="221"/>
    </location>
</feature>
<dbReference type="InterPro" id="IPR017871">
    <property type="entry name" value="ABC_transporter-like_CS"/>
</dbReference>
<evidence type="ECO:0000313" key="6">
    <source>
        <dbReference type="EMBL" id="KYG60553.1"/>
    </source>
</evidence>
<dbReference type="AlphaFoldDB" id="A0A150WC82"/>
<keyword evidence="1" id="KW-0813">Transport</keyword>
<evidence type="ECO:0000313" key="7">
    <source>
        <dbReference type="Proteomes" id="UP000075391"/>
    </source>
</evidence>
<dbReference type="Gene3D" id="3.40.50.300">
    <property type="entry name" value="P-loop containing nucleotide triphosphate hydrolases"/>
    <property type="match status" value="1"/>
</dbReference>
<name>A0A150WC82_BDEBC</name>
<comment type="similarity">
    <text evidence="4">Belongs to the ABC transporter superfamily. Macrolide exporter (TC 3.A.1.122) family.</text>
</comment>
<dbReference type="OrthoDB" id="9766351at2"/>
<keyword evidence="3 6" id="KW-0067">ATP-binding</keyword>
<dbReference type="RefSeq" id="WP_063244833.1">
    <property type="nucleotide sequence ID" value="NZ_CP168967.1"/>
</dbReference>
<dbReference type="InterPro" id="IPR003593">
    <property type="entry name" value="AAA+_ATPase"/>
</dbReference>
<proteinExistence type="inferred from homology"/>